<sequence>MIPYFSVVIPLYNKENFIKNTISSVLNQTFSDLEIIIVDDGSTDKSFEIVSKFQNPYITLFKQKNQGVSVARNFGIEQAKSKFIALIDADDYWHKNHLSELKKQIELFPDAGLYCNNYQIYYTKNMCRPANFNFGFKEDCLIVADFFKASIINSIAWTSAVGFAKDKFNSVGGFNTKLKTAQDLDLWIKMALKYKVAFNPTITMSYKLYVDNSLSKSEFNDIRYEFINSYLKEEKTNPSLKKYLDINRFALTIRCILNDDNKLYKKIKKEIDFNNLNFKQKVLLYFPKLVLKLIKQFQKFLIKNRIYVTSFK</sequence>
<dbReference type="EMBL" id="JAKKDU010000020">
    <property type="protein sequence ID" value="MCF7569499.1"/>
    <property type="molecule type" value="Genomic_DNA"/>
</dbReference>
<dbReference type="CDD" id="cd00761">
    <property type="entry name" value="Glyco_tranf_GTA_type"/>
    <property type="match status" value="1"/>
</dbReference>
<name>A0AAE3JMM7_9FLAO</name>
<reference evidence="2" key="1">
    <citation type="submission" date="2022-01" db="EMBL/GenBank/DDBJ databases">
        <title>Draft genome sequence of Sabulilitoribacter arenilitoris KCTC 52401.</title>
        <authorList>
            <person name="Oh J.-S."/>
        </authorList>
    </citation>
    <scope>NUCLEOTIDE SEQUENCE</scope>
    <source>
        <strain evidence="2">HMF6543</strain>
    </source>
</reference>
<proteinExistence type="predicted"/>
<organism evidence="2 3">
    <name type="scientific">Wocania arenilitoris</name>
    <dbReference type="NCBI Taxonomy" id="2044858"/>
    <lineage>
        <taxon>Bacteria</taxon>
        <taxon>Pseudomonadati</taxon>
        <taxon>Bacteroidota</taxon>
        <taxon>Flavobacteriia</taxon>
        <taxon>Flavobacteriales</taxon>
        <taxon>Flavobacteriaceae</taxon>
        <taxon>Wocania</taxon>
    </lineage>
</organism>
<evidence type="ECO:0000259" key="1">
    <source>
        <dbReference type="Pfam" id="PF00535"/>
    </source>
</evidence>
<dbReference type="InterPro" id="IPR029044">
    <property type="entry name" value="Nucleotide-diphossugar_trans"/>
</dbReference>
<dbReference type="AlphaFoldDB" id="A0AAE3JMM7"/>
<dbReference type="RefSeq" id="WP_237240829.1">
    <property type="nucleotide sequence ID" value="NZ_JAKKDU010000020.1"/>
</dbReference>
<gene>
    <name evidence="2" type="ORF">L3X37_14190</name>
</gene>
<keyword evidence="3" id="KW-1185">Reference proteome</keyword>
<protein>
    <submittedName>
        <fullName evidence="2">Glycosyltransferase family 2 protein</fullName>
    </submittedName>
</protein>
<dbReference type="GO" id="GO:0016758">
    <property type="term" value="F:hexosyltransferase activity"/>
    <property type="evidence" value="ECO:0007669"/>
    <property type="project" value="UniProtKB-ARBA"/>
</dbReference>
<dbReference type="Gene3D" id="3.90.550.10">
    <property type="entry name" value="Spore Coat Polysaccharide Biosynthesis Protein SpsA, Chain A"/>
    <property type="match status" value="1"/>
</dbReference>
<comment type="caution">
    <text evidence="2">The sequence shown here is derived from an EMBL/GenBank/DDBJ whole genome shotgun (WGS) entry which is preliminary data.</text>
</comment>
<dbReference type="SUPFAM" id="SSF53448">
    <property type="entry name" value="Nucleotide-diphospho-sugar transferases"/>
    <property type="match status" value="1"/>
</dbReference>
<evidence type="ECO:0000313" key="2">
    <source>
        <dbReference type="EMBL" id="MCF7569499.1"/>
    </source>
</evidence>
<evidence type="ECO:0000313" key="3">
    <source>
        <dbReference type="Proteomes" id="UP001199795"/>
    </source>
</evidence>
<dbReference type="InterPro" id="IPR001173">
    <property type="entry name" value="Glyco_trans_2-like"/>
</dbReference>
<dbReference type="PANTHER" id="PTHR22916">
    <property type="entry name" value="GLYCOSYLTRANSFERASE"/>
    <property type="match status" value="1"/>
</dbReference>
<feature type="domain" description="Glycosyltransferase 2-like" evidence="1">
    <location>
        <begin position="6"/>
        <end position="132"/>
    </location>
</feature>
<accession>A0AAE3JMM7</accession>
<dbReference type="Proteomes" id="UP001199795">
    <property type="component" value="Unassembled WGS sequence"/>
</dbReference>
<dbReference type="Pfam" id="PF00535">
    <property type="entry name" value="Glycos_transf_2"/>
    <property type="match status" value="1"/>
</dbReference>